<protein>
    <recommendedName>
        <fullName evidence="4">Septum formation initiator</fullName>
    </recommendedName>
</protein>
<dbReference type="Proteomes" id="UP000500791">
    <property type="component" value="Chromosome"/>
</dbReference>
<dbReference type="Pfam" id="PF04977">
    <property type="entry name" value="DivIC"/>
    <property type="match status" value="1"/>
</dbReference>
<accession>A0A6G7VQH8</accession>
<dbReference type="AlphaFoldDB" id="A0A6G7VQH8"/>
<reference evidence="2 3" key="1">
    <citation type="submission" date="2020-03" db="EMBL/GenBank/DDBJ databases">
        <title>Complete genome sequence of Monaibacterium sp. ALG8 with diverse plasmids.</title>
        <authorList>
            <person name="Sun C."/>
        </authorList>
    </citation>
    <scope>NUCLEOTIDE SEQUENCE [LARGE SCALE GENOMIC DNA]</scope>
    <source>
        <strain evidence="2 3">ALG8</strain>
    </source>
</reference>
<proteinExistence type="predicted"/>
<evidence type="ECO:0000313" key="2">
    <source>
        <dbReference type="EMBL" id="QIK42108.1"/>
    </source>
</evidence>
<gene>
    <name evidence="2" type="ORF">G8E03_11445</name>
</gene>
<evidence type="ECO:0000256" key="1">
    <source>
        <dbReference type="SAM" id="Coils"/>
    </source>
</evidence>
<dbReference type="InterPro" id="IPR007060">
    <property type="entry name" value="FtsL/DivIC"/>
</dbReference>
<sequence length="64" mass="7496">MTRLATVHEDIRDLNVTLASLRQERGELENRTHRLSSDYLDLDLLDERARLVLGLVRPDEILIR</sequence>
<evidence type="ECO:0008006" key="4">
    <source>
        <dbReference type="Google" id="ProtNLM"/>
    </source>
</evidence>
<keyword evidence="1" id="KW-0175">Coiled coil</keyword>
<name>A0A6G7VQH8_9RHOB</name>
<feature type="coiled-coil region" evidence="1">
    <location>
        <begin position="4"/>
        <end position="38"/>
    </location>
</feature>
<organism evidence="2 3">
    <name type="scientific">Pontivivens nitratireducens</name>
    <dbReference type="NCBI Taxonomy" id="2758038"/>
    <lineage>
        <taxon>Bacteria</taxon>
        <taxon>Pseudomonadati</taxon>
        <taxon>Pseudomonadota</taxon>
        <taxon>Alphaproteobacteria</taxon>
        <taxon>Rhodobacterales</taxon>
        <taxon>Paracoccaceae</taxon>
        <taxon>Pontivivens</taxon>
    </lineage>
</organism>
<evidence type="ECO:0000313" key="3">
    <source>
        <dbReference type="Proteomes" id="UP000500791"/>
    </source>
</evidence>
<keyword evidence="3" id="KW-1185">Reference proteome</keyword>
<dbReference type="EMBL" id="CP049811">
    <property type="protein sequence ID" value="QIK42108.1"/>
    <property type="molecule type" value="Genomic_DNA"/>
</dbReference>
<dbReference type="KEGG" id="mon:G8E03_11445"/>